<name>A0A4R9AFJ2_9MICO</name>
<evidence type="ECO:0000313" key="2">
    <source>
        <dbReference type="EMBL" id="TFD60908.1"/>
    </source>
</evidence>
<accession>A0A4R9AFJ2</accession>
<dbReference type="EMBL" id="SOHJ01000007">
    <property type="protein sequence ID" value="TFD60908.1"/>
    <property type="molecule type" value="Genomic_DNA"/>
</dbReference>
<dbReference type="OrthoDB" id="8772678at2"/>
<dbReference type="Proteomes" id="UP000298170">
    <property type="component" value="Unassembled WGS sequence"/>
</dbReference>
<evidence type="ECO:0000313" key="3">
    <source>
        <dbReference type="Proteomes" id="UP000298170"/>
    </source>
</evidence>
<dbReference type="AlphaFoldDB" id="A0A4R9AFJ2"/>
<keyword evidence="3" id="KW-1185">Reference proteome</keyword>
<dbReference type="CDD" id="cd23763">
    <property type="entry name" value="ASKHA_ATPase_ROK"/>
    <property type="match status" value="1"/>
</dbReference>
<dbReference type="Gene3D" id="3.30.420.40">
    <property type="match status" value="2"/>
</dbReference>
<dbReference type="PANTHER" id="PTHR18964:SF169">
    <property type="entry name" value="N-ACETYLMANNOSAMINE KINASE"/>
    <property type="match status" value="1"/>
</dbReference>
<proteinExistence type="inferred from homology"/>
<gene>
    <name evidence="2" type="ORF">E3T39_07265</name>
</gene>
<dbReference type="PANTHER" id="PTHR18964">
    <property type="entry name" value="ROK (REPRESSOR, ORF, KINASE) FAMILY"/>
    <property type="match status" value="1"/>
</dbReference>
<dbReference type="InterPro" id="IPR043129">
    <property type="entry name" value="ATPase_NBD"/>
</dbReference>
<sequence>MLNQLALAIDIGGTKVETALVDDDGCIVADTRHRLPTGRDITPHDLGCALEVCFAASTARLGNAVIVGVGIGSAGPIDLAAGRILPKNLPLLHGFEVRAFVQDLIPDRPIELRLDGTCLALAEHWIGATRGTESSMSIVVSTGVGGGIMLDGRIVFGRSGNAGHIGQIHLDRSDDGTSDGGTLEGIASGLKSVDWAQRHGWTGQTGEDLGRSSAAGDATAIAAIHRSATAVGRAIANVATLLDLEAVAIGGGFFNVSPAYLNIVRNSARDHAIFDYSRDVSINSSGLASDGPLIGAAALIHRPHLIHHPRSITLATTR</sequence>
<organism evidence="2 3">
    <name type="scientific">Cryobacterium suzukii</name>
    <dbReference type="NCBI Taxonomy" id="1259198"/>
    <lineage>
        <taxon>Bacteria</taxon>
        <taxon>Bacillati</taxon>
        <taxon>Actinomycetota</taxon>
        <taxon>Actinomycetes</taxon>
        <taxon>Micrococcales</taxon>
        <taxon>Microbacteriaceae</taxon>
        <taxon>Cryobacterium</taxon>
    </lineage>
</organism>
<evidence type="ECO:0000256" key="1">
    <source>
        <dbReference type="ARBA" id="ARBA00006479"/>
    </source>
</evidence>
<protein>
    <submittedName>
        <fullName evidence="2">ROK family protein</fullName>
    </submittedName>
</protein>
<dbReference type="InterPro" id="IPR000600">
    <property type="entry name" value="ROK"/>
</dbReference>
<comment type="similarity">
    <text evidence="1">Belongs to the ROK (NagC/XylR) family.</text>
</comment>
<reference evidence="2 3" key="1">
    <citation type="submission" date="2019-03" db="EMBL/GenBank/DDBJ databases">
        <title>Genomics of glacier-inhabiting Cryobacterium strains.</title>
        <authorList>
            <person name="Liu Q."/>
            <person name="Xin Y.-H."/>
        </authorList>
    </citation>
    <scope>NUCLEOTIDE SEQUENCE [LARGE SCALE GENOMIC DNA]</scope>
    <source>
        <strain evidence="2 3">Sr39</strain>
    </source>
</reference>
<dbReference type="Pfam" id="PF00480">
    <property type="entry name" value="ROK"/>
    <property type="match status" value="1"/>
</dbReference>
<dbReference type="SUPFAM" id="SSF53067">
    <property type="entry name" value="Actin-like ATPase domain"/>
    <property type="match status" value="1"/>
</dbReference>
<comment type="caution">
    <text evidence="2">The sequence shown here is derived from an EMBL/GenBank/DDBJ whole genome shotgun (WGS) entry which is preliminary data.</text>
</comment>